<dbReference type="AlphaFoldDB" id="A0AA95SPL4"/>
<dbReference type="NCBIfam" id="TIGR02595">
    <property type="entry name" value="PEP_CTERM"/>
    <property type="match status" value="1"/>
</dbReference>
<gene>
    <name evidence="3" type="ORF">PFX98_02035</name>
</gene>
<feature type="signal peptide" evidence="1">
    <location>
        <begin position="1"/>
        <end position="21"/>
    </location>
</feature>
<reference evidence="3" key="1">
    <citation type="submission" date="2023-01" db="EMBL/GenBank/DDBJ databases">
        <title>Whole genome sequence of Paucibacter sp. S2-9 isolated from pond sediment.</title>
        <authorList>
            <person name="Jung J.Y."/>
        </authorList>
    </citation>
    <scope>NUCLEOTIDE SEQUENCE</scope>
    <source>
        <strain evidence="3">S2-9</strain>
    </source>
</reference>
<dbReference type="Proteomes" id="UP001177769">
    <property type="component" value="Chromosome"/>
</dbReference>
<dbReference type="RefSeq" id="WP_285233508.1">
    <property type="nucleotide sequence ID" value="NZ_CP116346.1"/>
</dbReference>
<protein>
    <submittedName>
        <fullName evidence="3">PEP-CTERM sorting domain-containing protein</fullName>
    </submittedName>
</protein>
<dbReference type="KEGG" id="pais:PFX98_02035"/>
<dbReference type="InterPro" id="IPR013424">
    <property type="entry name" value="Ice-binding_C"/>
</dbReference>
<dbReference type="Pfam" id="PF07589">
    <property type="entry name" value="PEP-CTERM"/>
    <property type="match status" value="1"/>
</dbReference>
<dbReference type="EMBL" id="CP116346">
    <property type="protein sequence ID" value="WIT12410.1"/>
    <property type="molecule type" value="Genomic_DNA"/>
</dbReference>
<accession>A0AA95SPL4</accession>
<keyword evidence="1" id="KW-0732">Signal</keyword>
<keyword evidence="4" id="KW-1185">Reference proteome</keyword>
<evidence type="ECO:0000256" key="1">
    <source>
        <dbReference type="SAM" id="SignalP"/>
    </source>
</evidence>
<organism evidence="3 4">
    <name type="scientific">Paucibacter sediminis</name>
    <dbReference type="NCBI Taxonomy" id="3019553"/>
    <lineage>
        <taxon>Bacteria</taxon>
        <taxon>Pseudomonadati</taxon>
        <taxon>Pseudomonadota</taxon>
        <taxon>Betaproteobacteria</taxon>
        <taxon>Burkholderiales</taxon>
        <taxon>Sphaerotilaceae</taxon>
        <taxon>Roseateles</taxon>
    </lineage>
</organism>
<sequence>MRLTKTLIASALALLAAQSQAAPTLTFEVVEPDASQVDNFYSGFQFSGTGWFVNSQAAGGFGDFNAPDPDLPGIGIGALLIAKNPLEPSTGQSQVLEIAVDGGFASALDFWWTGGRASFTVTLYKNNELIKSFDGFGPQTTCDAGVSCKWAHSDALTFEGTANRVVFTAAGDATTLLDNITFGSRDPGGNVPEPASLGLTLAALSALALMRRRKA</sequence>
<evidence type="ECO:0000313" key="3">
    <source>
        <dbReference type="EMBL" id="WIT12410.1"/>
    </source>
</evidence>
<feature type="domain" description="Ice-binding protein C-terminal" evidence="2">
    <location>
        <begin position="191"/>
        <end position="214"/>
    </location>
</feature>
<name>A0AA95SPL4_9BURK</name>
<evidence type="ECO:0000313" key="4">
    <source>
        <dbReference type="Proteomes" id="UP001177769"/>
    </source>
</evidence>
<evidence type="ECO:0000259" key="2">
    <source>
        <dbReference type="Pfam" id="PF07589"/>
    </source>
</evidence>
<proteinExistence type="predicted"/>
<feature type="chain" id="PRO_5041661535" evidence="1">
    <location>
        <begin position="22"/>
        <end position="215"/>
    </location>
</feature>